<dbReference type="CDD" id="cd06908">
    <property type="entry name" value="M14_AGBL4_like"/>
    <property type="match status" value="1"/>
</dbReference>
<dbReference type="PROSITE" id="PS51457">
    <property type="entry name" value="BEN"/>
    <property type="match status" value="1"/>
</dbReference>
<sequence>MYAFVRFLEDDTCCALPVANVRDLRPVHKRDFDEQKVYVVLRGEENGTGQPAKAHILALADSVEELDNSIMQKKMKVPKMSTRNAGHAIENHFGEERMPLRHKKVHCQEHQRASNSSKSLAAVVARLERNAVSSCAEGEELREEEEPEEEEAVVPRVLYEELVHSYRQQEEEVRRLQQELDRTRRQLLQQAKKLKEHSSLLTEVKELRDFNRRLQDVLLMRLGSEPMHDNGTQTIKAEVVEPIPEPQEMCREEANTSSTHSPSPRTVYTFSDGKVHLGGGIWVEEEKWHQLQRTQGDSKFTKNLAVMIWGTETLKNRSVTGVATKKKKDALPKPPLSPSKLKIVRECLYDRVSQETADSAEITQRLSKVNKYICEKIMDINKSIKNEERRESKLLIRQTVKMENLYDGMQKEVNGEMCVALGPPADIQLHLQATRCQFSEVKRVMPLEVHSDHCLNVEKKNETDPASNLNPEREKRVVFLTARVHPGESPASFICQGVIDFLVSQHPVAQVLRDHVVFKIVPMLNPDGVYLGNYRCSLMGFDLNRHWQDPSQWAHPTLHAVKQLIIQMNQDPKVSLEFYIDVHAHSTMMNGFMYGNVFEEEERVQRQAVFPRLLCHNAPDFSLSSTSFNRDVVKAGTGRRFLGGLLDDTSYCYTLEVSFYSFLTAGSTTPIPYTEDSYMKLGKNVARTFLDYYKLNNLIDENKLTGQLSSLDAAAAGHQGSITRKGKNQNWDKNERRFQGVRE</sequence>
<keyword evidence="2" id="KW-0678">Repressor</keyword>
<dbReference type="OrthoDB" id="10253041at2759"/>
<keyword evidence="14" id="KW-1185">Reference proteome</keyword>
<dbReference type="GO" id="GO:0004181">
    <property type="term" value="F:metallocarboxypeptidase activity"/>
    <property type="evidence" value="ECO:0007669"/>
    <property type="project" value="InterPro"/>
</dbReference>
<keyword evidence="6" id="KW-0804">Transcription</keyword>
<keyword evidence="3" id="KW-0805">Transcription regulation</keyword>
<dbReference type="Proteomes" id="UP000824219">
    <property type="component" value="Linkage Group LG05"/>
</dbReference>
<evidence type="ECO:0000256" key="9">
    <source>
        <dbReference type="SAM" id="Coils"/>
    </source>
</evidence>
<dbReference type="InterPro" id="IPR000834">
    <property type="entry name" value="Peptidase_M14"/>
</dbReference>
<evidence type="ECO:0000313" key="14">
    <source>
        <dbReference type="Proteomes" id="UP000824219"/>
    </source>
</evidence>
<dbReference type="GO" id="GO:0006508">
    <property type="term" value="P:proteolysis"/>
    <property type="evidence" value="ECO:0007669"/>
    <property type="project" value="InterPro"/>
</dbReference>
<evidence type="ECO:0000256" key="4">
    <source>
        <dbReference type="ARBA" id="ARBA00023054"/>
    </source>
</evidence>
<feature type="region of interest" description="Disordered" evidence="10">
    <location>
        <begin position="719"/>
        <end position="743"/>
    </location>
</feature>
<evidence type="ECO:0000256" key="5">
    <source>
        <dbReference type="ARBA" id="ARBA00023125"/>
    </source>
</evidence>
<dbReference type="FunFam" id="3.40.630.10:FF:000062">
    <property type="entry name" value="Cytosolic carboxypeptidase 6"/>
    <property type="match status" value="1"/>
</dbReference>
<gene>
    <name evidence="13" type="ORF">KOW79_004353</name>
</gene>
<evidence type="ECO:0000256" key="10">
    <source>
        <dbReference type="SAM" id="MobiDB-lite"/>
    </source>
</evidence>
<dbReference type="FunFam" id="1.10.10.2590:FF:000003">
    <property type="entry name" value="BEN domain-containing protein 5 isoform X1"/>
    <property type="match status" value="1"/>
</dbReference>
<dbReference type="Gene3D" id="1.10.10.2590">
    <property type="entry name" value="BEN domain"/>
    <property type="match status" value="1"/>
</dbReference>
<dbReference type="AlphaFoldDB" id="A0A9D3P2M3"/>
<keyword evidence="4 9" id="KW-0175">Coiled coil</keyword>
<name>A0A9D3P2M3_9TELE</name>
<keyword evidence="5" id="KW-0238">DNA-binding</keyword>
<evidence type="ECO:0000256" key="2">
    <source>
        <dbReference type="ARBA" id="ARBA00022491"/>
    </source>
</evidence>
<evidence type="ECO:0000256" key="7">
    <source>
        <dbReference type="ARBA" id="ARBA00070191"/>
    </source>
</evidence>
<dbReference type="PANTHER" id="PTHR14628">
    <property type="entry name" value="BEN DOMAIN-CONTAINING PROTEIN 5"/>
    <property type="match status" value="1"/>
</dbReference>
<dbReference type="InterPro" id="IPR018379">
    <property type="entry name" value="BEN_domain"/>
</dbReference>
<dbReference type="Pfam" id="PF00246">
    <property type="entry name" value="Peptidase_M14"/>
    <property type="match status" value="1"/>
</dbReference>
<dbReference type="SMART" id="SM01025">
    <property type="entry name" value="BEN"/>
    <property type="match status" value="1"/>
</dbReference>
<dbReference type="PANTHER" id="PTHR14628:SF1">
    <property type="entry name" value="BEN DOMAIN-CONTAINING PROTEIN 5"/>
    <property type="match status" value="1"/>
</dbReference>
<dbReference type="Gene3D" id="3.40.630.10">
    <property type="entry name" value="Zn peptidases"/>
    <property type="match status" value="1"/>
</dbReference>
<evidence type="ECO:0000313" key="13">
    <source>
        <dbReference type="EMBL" id="KAG7332519.1"/>
    </source>
</evidence>
<evidence type="ECO:0000256" key="1">
    <source>
        <dbReference type="ARBA" id="ARBA00005988"/>
    </source>
</evidence>
<feature type="domain" description="BEN" evidence="11">
    <location>
        <begin position="278"/>
        <end position="384"/>
    </location>
</feature>
<dbReference type="Pfam" id="PF10523">
    <property type="entry name" value="BEN"/>
    <property type="match status" value="1"/>
</dbReference>
<accession>A0A9D3P2M3</accession>
<organism evidence="13 14">
    <name type="scientific">Hemibagrus wyckioides</name>
    <dbReference type="NCBI Taxonomy" id="337641"/>
    <lineage>
        <taxon>Eukaryota</taxon>
        <taxon>Metazoa</taxon>
        <taxon>Chordata</taxon>
        <taxon>Craniata</taxon>
        <taxon>Vertebrata</taxon>
        <taxon>Euteleostomi</taxon>
        <taxon>Actinopterygii</taxon>
        <taxon>Neopterygii</taxon>
        <taxon>Teleostei</taxon>
        <taxon>Ostariophysi</taxon>
        <taxon>Siluriformes</taxon>
        <taxon>Bagridae</taxon>
        <taxon>Hemibagrus</taxon>
    </lineage>
</organism>
<evidence type="ECO:0000256" key="3">
    <source>
        <dbReference type="ARBA" id="ARBA00023015"/>
    </source>
</evidence>
<dbReference type="SUPFAM" id="SSF53187">
    <property type="entry name" value="Zn-dependent exopeptidases"/>
    <property type="match status" value="1"/>
</dbReference>
<dbReference type="GO" id="GO:0003677">
    <property type="term" value="F:DNA binding"/>
    <property type="evidence" value="ECO:0007669"/>
    <property type="project" value="UniProtKB-KW"/>
</dbReference>
<comment type="caution">
    <text evidence="13">The sequence shown here is derived from an EMBL/GenBank/DDBJ whole genome shotgun (WGS) entry which is preliminary data.</text>
</comment>
<protein>
    <recommendedName>
        <fullName evidence="7">BEN domain-containing protein 5</fullName>
    </recommendedName>
</protein>
<evidence type="ECO:0000259" key="11">
    <source>
        <dbReference type="PROSITE" id="PS51457"/>
    </source>
</evidence>
<feature type="coiled-coil region" evidence="9">
    <location>
        <begin position="159"/>
        <end position="197"/>
    </location>
</feature>
<dbReference type="PROSITE" id="PS52035">
    <property type="entry name" value="PEPTIDASE_M14"/>
    <property type="match status" value="1"/>
</dbReference>
<dbReference type="EMBL" id="JAHKSW010000005">
    <property type="protein sequence ID" value="KAG7332519.1"/>
    <property type="molecule type" value="Genomic_DNA"/>
</dbReference>
<comment type="similarity">
    <text evidence="1 8">Belongs to the peptidase M14 family.</text>
</comment>
<dbReference type="InterPro" id="IPR040391">
    <property type="entry name" value="BEND5"/>
</dbReference>
<dbReference type="GO" id="GO:0045892">
    <property type="term" value="P:negative regulation of DNA-templated transcription"/>
    <property type="evidence" value="ECO:0007669"/>
    <property type="project" value="InterPro"/>
</dbReference>
<feature type="active site" description="Proton donor/acceptor" evidence="8">
    <location>
        <position position="656"/>
    </location>
</feature>
<feature type="compositionally biased region" description="Basic and acidic residues" evidence="10">
    <location>
        <begin position="730"/>
        <end position="743"/>
    </location>
</feature>
<evidence type="ECO:0000256" key="8">
    <source>
        <dbReference type="PROSITE-ProRule" id="PRU01379"/>
    </source>
</evidence>
<feature type="domain" description="Peptidase M14" evidence="12">
    <location>
        <begin position="420"/>
        <end position="693"/>
    </location>
</feature>
<reference evidence="13 14" key="1">
    <citation type="submission" date="2021-06" db="EMBL/GenBank/DDBJ databases">
        <title>Chromosome-level genome assembly of the red-tail catfish (Hemibagrus wyckioides).</title>
        <authorList>
            <person name="Shao F."/>
        </authorList>
    </citation>
    <scope>NUCLEOTIDE SEQUENCE [LARGE SCALE GENOMIC DNA]</scope>
    <source>
        <strain evidence="13">EC202008001</strain>
        <tissue evidence="13">Blood</tissue>
    </source>
</reference>
<proteinExistence type="inferred from homology"/>
<evidence type="ECO:0000256" key="6">
    <source>
        <dbReference type="ARBA" id="ARBA00023163"/>
    </source>
</evidence>
<dbReference type="GO" id="GO:0008270">
    <property type="term" value="F:zinc ion binding"/>
    <property type="evidence" value="ECO:0007669"/>
    <property type="project" value="InterPro"/>
</dbReference>
<evidence type="ECO:0000259" key="12">
    <source>
        <dbReference type="PROSITE" id="PS52035"/>
    </source>
</evidence>